<reference evidence="2 3" key="1">
    <citation type="submission" date="2019-11" db="EMBL/GenBank/DDBJ databases">
        <title>Whole-genome sequence of a Rhodoblastus acidophilus DSM 142.</title>
        <authorList>
            <person name="Kyndt J.A."/>
            <person name="Meyer T.E."/>
        </authorList>
    </citation>
    <scope>NUCLEOTIDE SEQUENCE [LARGE SCALE GENOMIC DNA]</scope>
    <source>
        <strain evidence="2 3">DSM 142</strain>
    </source>
</reference>
<evidence type="ECO:0000313" key="3">
    <source>
        <dbReference type="Proteomes" id="UP000439113"/>
    </source>
</evidence>
<protein>
    <submittedName>
        <fullName evidence="2">Uncharacterized protein</fullName>
    </submittedName>
</protein>
<gene>
    <name evidence="2" type="ORF">GJ654_10270</name>
</gene>
<dbReference type="AlphaFoldDB" id="A0A6N8DM06"/>
<name>A0A6N8DM06_RHOAC</name>
<evidence type="ECO:0000256" key="1">
    <source>
        <dbReference type="SAM" id="Coils"/>
    </source>
</evidence>
<proteinExistence type="predicted"/>
<evidence type="ECO:0000313" key="2">
    <source>
        <dbReference type="EMBL" id="MTV31378.1"/>
    </source>
</evidence>
<dbReference type="OrthoDB" id="8457209at2"/>
<sequence>MMGEPILDRLNKISAAIDALADDPGPEPESSNAVRAGLLAEADRLKALANAASDLQRERNAYKAACERAGVCMTCVVQAPEPYGCSDCLNTGWAQGEPVAPLARRAAASDGLLEALRMVRSDFGYCLPPDTLKEIDAAIAKAGSLA</sequence>
<dbReference type="RefSeq" id="WP_155446064.1">
    <property type="nucleotide sequence ID" value="NZ_JAOQNR010000010.1"/>
</dbReference>
<accession>A0A6N8DM06</accession>
<feature type="coiled-coil region" evidence="1">
    <location>
        <begin position="38"/>
        <end position="65"/>
    </location>
</feature>
<organism evidence="2 3">
    <name type="scientific">Rhodoblastus acidophilus</name>
    <name type="common">Rhodopseudomonas acidophila</name>
    <dbReference type="NCBI Taxonomy" id="1074"/>
    <lineage>
        <taxon>Bacteria</taxon>
        <taxon>Pseudomonadati</taxon>
        <taxon>Pseudomonadota</taxon>
        <taxon>Alphaproteobacteria</taxon>
        <taxon>Hyphomicrobiales</taxon>
        <taxon>Rhodoblastaceae</taxon>
        <taxon>Rhodoblastus</taxon>
    </lineage>
</organism>
<keyword evidence="1" id="KW-0175">Coiled coil</keyword>
<dbReference type="Proteomes" id="UP000439113">
    <property type="component" value="Unassembled WGS sequence"/>
</dbReference>
<dbReference type="EMBL" id="WNKS01000007">
    <property type="protein sequence ID" value="MTV31378.1"/>
    <property type="molecule type" value="Genomic_DNA"/>
</dbReference>
<comment type="caution">
    <text evidence="2">The sequence shown here is derived from an EMBL/GenBank/DDBJ whole genome shotgun (WGS) entry which is preliminary data.</text>
</comment>